<evidence type="ECO:0000313" key="2">
    <source>
        <dbReference type="Proteomes" id="UP000261032"/>
    </source>
</evidence>
<proteinExistence type="predicted"/>
<accession>A0A3E3E4V0</accession>
<dbReference type="EMBL" id="QUSL01000089">
    <property type="protein sequence ID" value="RGD75928.1"/>
    <property type="molecule type" value="Genomic_DNA"/>
</dbReference>
<dbReference type="RefSeq" id="WP_117582764.1">
    <property type="nucleotide sequence ID" value="NZ_QUSL01000089.1"/>
</dbReference>
<sequence>MIKKCVVCGKKFNSKNGIITCSDMCYEIRNKERLEKNELIRQNKLKREHKKCPVCGKKFEINKSHLVYCSAECGEVATKDRKKKYFKNYYSENRDKIIENNSINQRKRAKTKI</sequence>
<protein>
    <submittedName>
        <fullName evidence="1">DUF2116 family Zn-ribbon domain-containing protein</fullName>
    </submittedName>
</protein>
<reference evidence="1 2" key="1">
    <citation type="submission" date="2018-08" db="EMBL/GenBank/DDBJ databases">
        <title>A genome reference for cultivated species of the human gut microbiota.</title>
        <authorList>
            <person name="Zou Y."/>
            <person name="Xue W."/>
            <person name="Luo G."/>
        </authorList>
    </citation>
    <scope>NUCLEOTIDE SEQUENCE [LARGE SCALE GENOMIC DNA]</scope>
    <source>
        <strain evidence="1 2">OM06-4</strain>
    </source>
</reference>
<dbReference type="Proteomes" id="UP000261032">
    <property type="component" value="Unassembled WGS sequence"/>
</dbReference>
<evidence type="ECO:0000313" key="1">
    <source>
        <dbReference type="EMBL" id="RGD75928.1"/>
    </source>
</evidence>
<dbReference type="AlphaFoldDB" id="A0A3E3E4V0"/>
<gene>
    <name evidence="1" type="ORF">DXB93_19325</name>
</gene>
<comment type="caution">
    <text evidence="1">The sequence shown here is derived from an EMBL/GenBank/DDBJ whole genome shotgun (WGS) entry which is preliminary data.</text>
</comment>
<organism evidence="1 2">
    <name type="scientific">Thomasclavelia ramosa</name>
    <dbReference type="NCBI Taxonomy" id="1547"/>
    <lineage>
        <taxon>Bacteria</taxon>
        <taxon>Bacillati</taxon>
        <taxon>Bacillota</taxon>
        <taxon>Erysipelotrichia</taxon>
        <taxon>Erysipelotrichales</taxon>
        <taxon>Coprobacillaceae</taxon>
        <taxon>Thomasclavelia</taxon>
    </lineage>
</organism>
<name>A0A3E3E4V0_9FIRM</name>